<name>A0A3B1AQL1_9ZZZZ</name>
<evidence type="ECO:0000313" key="2">
    <source>
        <dbReference type="EMBL" id="VAX02094.1"/>
    </source>
</evidence>
<sequence>MAELIPKERLQPSLLDRLTDDDPHKTKESRQQRVLSIGALRAAVLRDLGWLLNADDFAGKPLDDYPLLAHSVLNYGLPDLAGHTASSTDVGVLERTLRQVILDFEPRILRNTLKVRAVIAAGEMNHNAITFEIEGELWAQPLPERMYLKTQVDLESGNVSVAENTRAGTA</sequence>
<proteinExistence type="predicted"/>
<dbReference type="SUPFAM" id="SSF160719">
    <property type="entry name" value="gpW/gp25-like"/>
    <property type="match status" value="1"/>
</dbReference>
<dbReference type="NCBIfam" id="TIGR03357">
    <property type="entry name" value="VI_zyme"/>
    <property type="match status" value="1"/>
</dbReference>
<dbReference type="InterPro" id="IPR017737">
    <property type="entry name" value="TssE1-like"/>
</dbReference>
<dbReference type="InterPro" id="IPR007048">
    <property type="entry name" value="IraD/Gp25-like"/>
</dbReference>
<dbReference type="InterPro" id="IPR053176">
    <property type="entry name" value="T6SS_TssE1-like"/>
</dbReference>
<dbReference type="AlphaFoldDB" id="A0A3B1AQL1"/>
<evidence type="ECO:0000259" key="1">
    <source>
        <dbReference type="Pfam" id="PF04965"/>
    </source>
</evidence>
<protein>
    <submittedName>
        <fullName evidence="2">Uncharacterized protein ImpF</fullName>
    </submittedName>
</protein>
<accession>A0A3B1AQL1</accession>
<dbReference type="EMBL" id="UOFU01000247">
    <property type="protein sequence ID" value="VAX02094.1"/>
    <property type="molecule type" value="Genomic_DNA"/>
</dbReference>
<organism evidence="2">
    <name type="scientific">hydrothermal vent metagenome</name>
    <dbReference type="NCBI Taxonomy" id="652676"/>
    <lineage>
        <taxon>unclassified sequences</taxon>
        <taxon>metagenomes</taxon>
        <taxon>ecological metagenomes</taxon>
    </lineage>
</organism>
<gene>
    <name evidence="2" type="ORF">MNBD_GAMMA20-289</name>
</gene>
<dbReference type="Pfam" id="PF04965">
    <property type="entry name" value="GPW_gp25"/>
    <property type="match status" value="1"/>
</dbReference>
<reference evidence="2" key="1">
    <citation type="submission" date="2018-06" db="EMBL/GenBank/DDBJ databases">
        <authorList>
            <person name="Zhirakovskaya E."/>
        </authorList>
    </citation>
    <scope>NUCLEOTIDE SEQUENCE</scope>
</reference>
<dbReference type="PANTHER" id="PTHR38595:SF1">
    <property type="entry name" value="TYPE VI SECRETION SYSTEM COMPONENT TSSE1"/>
    <property type="match status" value="1"/>
</dbReference>
<feature type="domain" description="IraD/Gp25-like" evidence="1">
    <location>
        <begin position="40"/>
        <end position="141"/>
    </location>
</feature>
<dbReference type="PANTHER" id="PTHR38595">
    <property type="entry name" value="CYTOPLASMIC PROTEIN-RELATED"/>
    <property type="match status" value="1"/>
</dbReference>